<evidence type="ECO:0000256" key="3">
    <source>
        <dbReference type="ARBA" id="ARBA00023054"/>
    </source>
</evidence>
<keyword evidence="2" id="KW-0963">Cytoplasm</keyword>
<dbReference type="GeneTree" id="ENSGT00940000154102"/>
<dbReference type="Pfam" id="PF11819">
    <property type="entry name" value="CUPID"/>
    <property type="match status" value="1"/>
</dbReference>
<name>A0A8C5PE59_9ANUR</name>
<sequence length="604" mass="68215">MEVKGHGLISGTGLSPYDMTPKQRVQQISELTEKQRDLQESLRQKVTELRRLCLQEAELTGHLPTEFPLEYGERAPLVTRRQRMAYRVNPSTVTRAEEMQLERLERDFALQLQMAEAARKLSMAAEQSAELTAEQRRKRRLVYLDALRRLQELEEQSNILRRKLSLRPTQRVPQSLLDEVFQAEFGSKSETTNPDCIRQSPPRIADHSRAVSSSPERRAGWKSGQLELYCEVRNRRNSMAGSSSPTRSFPRSLSSLEGRSVPATPILSRNTCSSSALRSESSGLPQRQWSGSQDSQVGFPSERSAGPAVRNRRSNSSEALIERTPPAEQQGKPICKSSEVLSEPPPGPPLNQPTQRGAKSPDLRSASGGSRLHYEEILMDYYLERQQQQSRGWTEPEGHWWIDPEGPWWAEPDGSSHYSRRDGYYDGYLGSPAPRGRAETQQRRNVPRNKSCGPHLSEVSQCQQSWHPENFCQRPLQVAAQQGPRSRSQPRAPLPETLDRNVHKALALEGLRDWYLRNSATPGGLHRGPVPPHLQYQRYSRPGYQDGHYSTGSPLPHSVSFTGAPLHSRHFSEYLEEELYTQAGTLSMAHRDRSTEGTPPGTLV</sequence>
<evidence type="ECO:0000256" key="5">
    <source>
        <dbReference type="SAM" id="MobiDB-lite"/>
    </source>
</evidence>
<feature type="region of interest" description="Disordered" evidence="5">
    <location>
        <begin position="1"/>
        <end position="21"/>
    </location>
</feature>
<feature type="compositionally biased region" description="Polar residues" evidence="5">
    <location>
        <begin position="479"/>
        <end position="489"/>
    </location>
</feature>
<feature type="compositionally biased region" description="Polar residues" evidence="5">
    <location>
        <begin position="283"/>
        <end position="298"/>
    </location>
</feature>
<dbReference type="InterPro" id="IPR043447">
    <property type="entry name" value="CCDC120/INAVA"/>
</dbReference>
<feature type="region of interest" description="Disordered" evidence="5">
    <location>
        <begin position="478"/>
        <end position="500"/>
    </location>
</feature>
<protein>
    <submittedName>
        <fullName evidence="7">Coiled-coil domain containing 120</fullName>
    </submittedName>
</protein>
<evidence type="ECO:0000256" key="1">
    <source>
        <dbReference type="ARBA" id="ARBA00004496"/>
    </source>
</evidence>
<dbReference type="Proteomes" id="UP000694569">
    <property type="component" value="Unplaced"/>
</dbReference>
<evidence type="ECO:0000313" key="7">
    <source>
        <dbReference type="Ensembl" id="ENSLLEP00000017649.1"/>
    </source>
</evidence>
<proteinExistence type="predicted"/>
<dbReference type="OrthoDB" id="10063592at2759"/>
<dbReference type="Ensembl" id="ENSLLET00000018331.1">
    <property type="protein sequence ID" value="ENSLLEP00000017649.1"/>
    <property type="gene ID" value="ENSLLEG00000011227.1"/>
</dbReference>
<reference evidence="7" key="2">
    <citation type="submission" date="2025-09" db="UniProtKB">
        <authorList>
            <consortium name="Ensembl"/>
        </authorList>
    </citation>
    <scope>IDENTIFICATION</scope>
</reference>
<keyword evidence="3 4" id="KW-0175">Coiled coil</keyword>
<feature type="coiled-coil region" evidence="4">
    <location>
        <begin position="114"/>
        <end position="163"/>
    </location>
</feature>
<dbReference type="PANTHER" id="PTHR16093:SF5">
    <property type="entry name" value="COILED-COIL DOMAIN-CONTAINING PROTEIN 120"/>
    <property type="match status" value="1"/>
</dbReference>
<feature type="compositionally biased region" description="Basic and acidic residues" evidence="5">
    <location>
        <begin position="204"/>
        <end position="219"/>
    </location>
</feature>
<feature type="region of interest" description="Disordered" evidence="5">
    <location>
        <begin position="188"/>
        <end position="219"/>
    </location>
</feature>
<gene>
    <name evidence="7" type="primary">CCDC120</name>
</gene>
<feature type="domain" description="Cytohesin Ubiquitin Protein Inducing" evidence="6">
    <location>
        <begin position="12"/>
        <end position="128"/>
    </location>
</feature>
<feature type="compositionally biased region" description="Low complexity" evidence="5">
    <location>
        <begin position="273"/>
        <end position="282"/>
    </location>
</feature>
<feature type="region of interest" description="Disordered" evidence="5">
    <location>
        <begin position="237"/>
        <end position="370"/>
    </location>
</feature>
<evidence type="ECO:0000259" key="6">
    <source>
        <dbReference type="Pfam" id="PF11819"/>
    </source>
</evidence>
<dbReference type="PANTHER" id="PTHR16093">
    <property type="entry name" value="COILED-COIL DOMAIN-CONTAINING PROTEIN 120 FAMILY MEMBER"/>
    <property type="match status" value="1"/>
</dbReference>
<comment type="subcellular location">
    <subcellularLocation>
        <location evidence="1">Cytoplasm</location>
    </subcellularLocation>
</comment>
<keyword evidence="8" id="KW-1185">Reference proteome</keyword>
<evidence type="ECO:0000256" key="2">
    <source>
        <dbReference type="ARBA" id="ARBA00022490"/>
    </source>
</evidence>
<feature type="compositionally biased region" description="Polar residues" evidence="5">
    <location>
        <begin position="237"/>
        <end position="257"/>
    </location>
</feature>
<evidence type="ECO:0000256" key="4">
    <source>
        <dbReference type="SAM" id="Coils"/>
    </source>
</evidence>
<organism evidence="7 8">
    <name type="scientific">Leptobrachium leishanense</name>
    <name type="common">Leishan spiny toad</name>
    <dbReference type="NCBI Taxonomy" id="445787"/>
    <lineage>
        <taxon>Eukaryota</taxon>
        <taxon>Metazoa</taxon>
        <taxon>Chordata</taxon>
        <taxon>Craniata</taxon>
        <taxon>Vertebrata</taxon>
        <taxon>Euteleostomi</taxon>
        <taxon>Amphibia</taxon>
        <taxon>Batrachia</taxon>
        <taxon>Anura</taxon>
        <taxon>Pelobatoidea</taxon>
        <taxon>Megophryidae</taxon>
        <taxon>Leptobrachium</taxon>
    </lineage>
</organism>
<evidence type="ECO:0000313" key="8">
    <source>
        <dbReference type="Proteomes" id="UP000694569"/>
    </source>
</evidence>
<dbReference type="GO" id="GO:0005737">
    <property type="term" value="C:cytoplasm"/>
    <property type="evidence" value="ECO:0007669"/>
    <property type="project" value="UniProtKB-SubCell"/>
</dbReference>
<accession>A0A8C5PE59</accession>
<reference evidence="7" key="1">
    <citation type="submission" date="2025-08" db="UniProtKB">
        <authorList>
            <consortium name="Ensembl"/>
        </authorList>
    </citation>
    <scope>IDENTIFICATION</scope>
</reference>
<dbReference type="InterPro" id="IPR021774">
    <property type="entry name" value="CUPID"/>
</dbReference>
<dbReference type="AlphaFoldDB" id="A0A8C5PE59"/>
<feature type="region of interest" description="Disordered" evidence="5">
    <location>
        <begin position="429"/>
        <end position="452"/>
    </location>
</feature>